<dbReference type="RefSeq" id="XP_003055216.1">
    <property type="nucleotide sequence ID" value="XM_003055170.1"/>
</dbReference>
<feature type="compositionally biased region" description="Low complexity" evidence="1">
    <location>
        <begin position="16"/>
        <end position="27"/>
    </location>
</feature>
<evidence type="ECO:0000313" key="3">
    <source>
        <dbReference type="Proteomes" id="UP000001876"/>
    </source>
</evidence>
<dbReference type="AlphaFoldDB" id="C1MIY5"/>
<name>C1MIY5_MICPC</name>
<sequence>MSHRSVHPGRVGGAMAARCRPAACPARSRPRPGGSRRRAPVPSPAPRRPPASRGVARATGSAANDGDGGKGDPAGASASERGGVWNGLAGARRFVDKMKLTRASADDADAASDAAERKARARAAAADGARATGAQSFGDPLGVANAWEGSEEDDDAADAASGASDDEKSSAEARVGSGANAGSTASDGDDDAIAAASWGEEDGARDDADEDDARGEENRRDTAARSRSGVWSAVVNSAEVILLATAGGVKATQFLTQRAEMSRARRAHEKKLRAHDKAVKKAKEIAAQRGGVPAVPVPPPPPPTLPAATHVGWLADGALLGAMALGVIVRRAGGGAGGEENRAPPPLPTYGYAQVDADTPAGAAADASSAVGAVGAATSSNDDHLDDILKRVRARAATIADDVRASKEEAEAAAARLDAAAAATAERRRLRAPSEPFDPFLPMPGAAEDGDAATMEDGEEKQAALGTSSMTSVEARAAEALAEMHRKSLEMAVAAERAATEARAEADEAKRGRLADVAEANARAEAAERAAVEARARAEEAEEQSRRMREKFSSDADRAMSSIRYLAAQSGAFAADAGPELRDGEWRSVNEVTYRSTSTGRSPPGVGGFPGSSRGGDAEEGSPPYELTAGDDSRTMDAWTSGGAEEDEETIALKREIEELKRKAAEARSRREGLARELE</sequence>
<feature type="compositionally biased region" description="Low complexity" evidence="1">
    <location>
        <begin position="122"/>
        <end position="134"/>
    </location>
</feature>
<dbReference type="Proteomes" id="UP000001876">
    <property type="component" value="Unassembled WGS sequence"/>
</dbReference>
<proteinExistence type="predicted"/>
<feature type="compositionally biased region" description="Basic and acidic residues" evidence="1">
    <location>
        <begin position="215"/>
        <end position="224"/>
    </location>
</feature>
<dbReference type="KEGG" id="mpp:MICPUCDRAFT_61757"/>
<organism evidence="3">
    <name type="scientific">Micromonas pusilla (strain CCMP1545)</name>
    <name type="common">Picoplanktonic green alga</name>
    <dbReference type="NCBI Taxonomy" id="564608"/>
    <lineage>
        <taxon>Eukaryota</taxon>
        <taxon>Viridiplantae</taxon>
        <taxon>Chlorophyta</taxon>
        <taxon>Mamiellophyceae</taxon>
        <taxon>Mamiellales</taxon>
        <taxon>Mamiellaceae</taxon>
        <taxon>Micromonas</taxon>
    </lineage>
</organism>
<gene>
    <name evidence="2" type="ORF">MICPUCDRAFT_61757</name>
</gene>
<feature type="compositionally biased region" description="Acidic residues" evidence="1">
    <location>
        <begin position="199"/>
        <end position="214"/>
    </location>
</feature>
<evidence type="ECO:0000256" key="1">
    <source>
        <dbReference type="SAM" id="MobiDB-lite"/>
    </source>
</evidence>
<feature type="compositionally biased region" description="Acidic residues" evidence="1">
    <location>
        <begin position="448"/>
        <end position="459"/>
    </location>
</feature>
<accession>C1MIY5</accession>
<dbReference type="GeneID" id="9680365"/>
<protein>
    <submittedName>
        <fullName evidence="2">Predicted protein</fullName>
    </submittedName>
</protein>
<reference evidence="2 3" key="1">
    <citation type="journal article" date="2009" name="Science">
        <title>Green evolution and dynamic adaptations revealed by genomes of the marine picoeukaryotes Micromonas.</title>
        <authorList>
            <person name="Worden A.Z."/>
            <person name="Lee J.H."/>
            <person name="Mock T."/>
            <person name="Rouze P."/>
            <person name="Simmons M.P."/>
            <person name="Aerts A.L."/>
            <person name="Allen A.E."/>
            <person name="Cuvelier M.L."/>
            <person name="Derelle E."/>
            <person name="Everett M.V."/>
            <person name="Foulon E."/>
            <person name="Grimwood J."/>
            <person name="Gundlach H."/>
            <person name="Henrissat B."/>
            <person name="Napoli C."/>
            <person name="McDonald S.M."/>
            <person name="Parker M.S."/>
            <person name="Rombauts S."/>
            <person name="Salamov A."/>
            <person name="Von Dassow P."/>
            <person name="Badger J.H."/>
            <person name="Coutinho P.M."/>
            <person name="Demir E."/>
            <person name="Dubchak I."/>
            <person name="Gentemann C."/>
            <person name="Eikrem W."/>
            <person name="Gready J.E."/>
            <person name="John U."/>
            <person name="Lanier W."/>
            <person name="Lindquist E.A."/>
            <person name="Lucas S."/>
            <person name="Mayer K.F."/>
            <person name="Moreau H."/>
            <person name="Not F."/>
            <person name="Otillar R."/>
            <person name="Panaud O."/>
            <person name="Pangilinan J."/>
            <person name="Paulsen I."/>
            <person name="Piegu B."/>
            <person name="Poliakov A."/>
            <person name="Robbens S."/>
            <person name="Schmutz J."/>
            <person name="Toulza E."/>
            <person name="Wyss T."/>
            <person name="Zelensky A."/>
            <person name="Zhou K."/>
            <person name="Armbrust E.V."/>
            <person name="Bhattacharya D."/>
            <person name="Goodenough U.W."/>
            <person name="Van de Peer Y."/>
            <person name="Grigoriev I.V."/>
        </authorList>
    </citation>
    <scope>NUCLEOTIDE SEQUENCE [LARGE SCALE GENOMIC DNA]</scope>
    <source>
        <strain evidence="2 3">CCMP1545</strain>
    </source>
</reference>
<feature type="compositionally biased region" description="Low complexity" evidence="1">
    <location>
        <begin position="51"/>
        <end position="65"/>
    </location>
</feature>
<feature type="region of interest" description="Disordered" evidence="1">
    <location>
        <begin position="426"/>
        <end position="471"/>
    </location>
</feature>
<dbReference type="OMA" id="IYIAFRR"/>
<dbReference type="EMBL" id="GG663735">
    <property type="protein sequence ID" value="EEH60468.1"/>
    <property type="molecule type" value="Genomic_DNA"/>
</dbReference>
<feature type="region of interest" description="Disordered" evidence="1">
    <location>
        <begin position="592"/>
        <end position="651"/>
    </location>
</feature>
<feature type="compositionally biased region" description="Basic residues" evidence="1">
    <location>
        <begin position="28"/>
        <end position="39"/>
    </location>
</feature>
<evidence type="ECO:0000313" key="2">
    <source>
        <dbReference type="EMBL" id="EEH60468.1"/>
    </source>
</evidence>
<feature type="compositionally biased region" description="Gly residues" evidence="1">
    <location>
        <begin position="605"/>
        <end position="614"/>
    </location>
</feature>
<feature type="compositionally biased region" description="Low complexity" evidence="1">
    <location>
        <begin position="172"/>
        <end position="186"/>
    </location>
</feature>
<keyword evidence="3" id="KW-1185">Reference proteome</keyword>
<feature type="region of interest" description="Disordered" evidence="1">
    <location>
        <begin position="1"/>
        <end position="86"/>
    </location>
</feature>
<feature type="region of interest" description="Disordered" evidence="1">
    <location>
        <begin position="102"/>
        <end position="229"/>
    </location>
</feature>
<feature type="region of interest" description="Disordered" evidence="1">
    <location>
        <begin position="528"/>
        <end position="554"/>
    </location>
</feature>